<proteinExistence type="predicted"/>
<dbReference type="Pfam" id="PF04230">
    <property type="entry name" value="PS_pyruv_trans"/>
    <property type="match status" value="1"/>
</dbReference>
<gene>
    <name evidence="2" type="ordered locus">Metme_1853</name>
</gene>
<name>G0A3H0_METMM</name>
<dbReference type="Proteomes" id="UP000008888">
    <property type="component" value="Chromosome"/>
</dbReference>
<protein>
    <recommendedName>
        <fullName evidence="1">Polysaccharide pyruvyl transferase domain-containing protein</fullName>
    </recommendedName>
</protein>
<evidence type="ECO:0000313" key="3">
    <source>
        <dbReference type="Proteomes" id="UP000008888"/>
    </source>
</evidence>
<dbReference type="OrthoDB" id="1814359at2"/>
<feature type="domain" description="Polysaccharide pyruvyl transferase" evidence="1">
    <location>
        <begin position="58"/>
        <end position="359"/>
    </location>
</feature>
<evidence type="ECO:0000313" key="2">
    <source>
        <dbReference type="EMBL" id="AEG00269.1"/>
    </source>
</evidence>
<dbReference type="HOGENOM" id="CLU_614874_0_0_6"/>
<accession>G0A3H0</accession>
<dbReference type="AlphaFoldDB" id="G0A3H0"/>
<dbReference type="KEGG" id="mmt:Metme_1853"/>
<evidence type="ECO:0000259" key="1">
    <source>
        <dbReference type="Pfam" id="PF04230"/>
    </source>
</evidence>
<dbReference type="PANTHER" id="PTHR36836">
    <property type="entry name" value="COLANIC ACID BIOSYNTHESIS PROTEIN WCAK"/>
    <property type="match status" value="1"/>
</dbReference>
<reference evidence="3" key="3">
    <citation type="submission" date="2011-05" db="EMBL/GenBank/DDBJ databases">
        <title>Complete sequence of Methylomonas methanica MC09.</title>
        <authorList>
            <consortium name="US DOE Joint Genome Institute"/>
            <person name="Lucas S."/>
            <person name="Han J."/>
            <person name="Lapidus A."/>
            <person name="Cheng J.-F."/>
            <person name="Goodwin L."/>
            <person name="Pitluck S."/>
            <person name="Peters L."/>
            <person name="Mikhailova N."/>
            <person name="Teshima H."/>
            <person name="Han C."/>
            <person name="Tapia R."/>
            <person name="Land M."/>
            <person name="Hauser L."/>
            <person name="Kyrpides N."/>
            <person name="Ivanova N."/>
            <person name="Pagani I."/>
            <person name="Stein L."/>
            <person name="Woyke T."/>
        </authorList>
    </citation>
    <scope>NUCLEOTIDE SEQUENCE [LARGE SCALE GENOMIC DNA]</scope>
    <source>
        <strain evidence="3">MC09</strain>
    </source>
</reference>
<reference evidence="2 3" key="1">
    <citation type="journal article" date="2011" name="J. Bacteriol.">
        <title>Complete Genome Sequence of the Aerobic Marine Methanotroph Methylomonas methanica MC09.</title>
        <authorList>
            <person name="Boden R."/>
            <person name="Cunliffe M."/>
            <person name="Scanlan J."/>
            <person name="Moussard H."/>
            <person name="Kits K.D."/>
            <person name="Klotz M.G."/>
            <person name="Jetten M.S."/>
            <person name="Vuilleumier S."/>
            <person name="Han J."/>
            <person name="Peters L."/>
            <person name="Mikhailova N."/>
            <person name="Teshima H."/>
            <person name="Tapia R."/>
            <person name="Kyrpides N."/>
            <person name="Ivanova N."/>
            <person name="Pagani I."/>
            <person name="Cheng J.F."/>
            <person name="Goodwin L."/>
            <person name="Han C."/>
            <person name="Hauser L."/>
            <person name="Land M.L."/>
            <person name="Lapidus A."/>
            <person name="Lucas S."/>
            <person name="Pitluck S."/>
            <person name="Woyke T."/>
            <person name="Stein L."/>
            <person name="Murrell J.C."/>
        </authorList>
    </citation>
    <scope>NUCLEOTIDE SEQUENCE [LARGE SCALE GENOMIC DNA]</scope>
    <source>
        <strain evidence="2 3">MC09</strain>
    </source>
</reference>
<organism evidence="2 3">
    <name type="scientific">Methylomonas methanica (strain DSM 25384 / MC09)</name>
    <dbReference type="NCBI Taxonomy" id="857087"/>
    <lineage>
        <taxon>Bacteria</taxon>
        <taxon>Pseudomonadati</taxon>
        <taxon>Pseudomonadota</taxon>
        <taxon>Gammaproteobacteria</taxon>
        <taxon>Methylococcales</taxon>
        <taxon>Methylococcaceae</taxon>
        <taxon>Methylomonas</taxon>
    </lineage>
</organism>
<dbReference type="PANTHER" id="PTHR36836:SF1">
    <property type="entry name" value="COLANIC ACID BIOSYNTHESIS PROTEIN WCAK"/>
    <property type="match status" value="1"/>
</dbReference>
<keyword evidence="3" id="KW-1185">Reference proteome</keyword>
<dbReference type="InterPro" id="IPR007345">
    <property type="entry name" value="Polysacch_pyruvyl_Trfase"/>
</dbReference>
<dbReference type="STRING" id="857087.Metme_1853"/>
<dbReference type="eggNOG" id="COG2327">
    <property type="taxonomic scope" value="Bacteria"/>
</dbReference>
<reference key="2">
    <citation type="submission" date="2011-05" db="EMBL/GenBank/DDBJ databases">
        <title>Complete genome sequence of the aerobic marine methanotroph Methylomonas methanica MC09.</title>
        <authorList>
            <person name="Boden R."/>
            <person name="Cunliffe M."/>
            <person name="Scanlan J."/>
            <person name="Moussard H."/>
            <person name="Kits K.D."/>
            <person name="Klotz M."/>
            <person name="Jetten M."/>
            <person name="Vuilleumier S."/>
            <person name="Han J."/>
            <person name="Peters L."/>
            <person name="Mikhailova N."/>
            <person name="Teshima H."/>
            <person name="Tapia R."/>
            <person name="Kyrpides N."/>
            <person name="Ivanova N."/>
            <person name="Pagani I."/>
            <person name="Cheng J.-F."/>
            <person name="Goodwin L."/>
            <person name="Han C."/>
            <person name="Hauser L."/>
            <person name="Land M."/>
            <person name="Lapidus A."/>
            <person name="Lucas S."/>
            <person name="Pitluck S."/>
            <person name="Woyke T."/>
            <person name="Stein L.Y."/>
            <person name="Murrell C."/>
        </authorList>
    </citation>
    <scope>NUCLEOTIDE SEQUENCE</scope>
    <source>
        <strain>MC09</strain>
    </source>
</reference>
<sequence length="435" mass="47495">MQNATLKMLRASLRNALRLPLLFHEWQTQEGGAISADSQLNSVLIATPDPRFLISSKGDEAMITGVIESIRAQWPQCRIAMLGDLSKLPDSLAEAGVSLEPRWSTPWSLAYLRQIIARYDGLIIVGADVMDGHYSPISAARLWVIGDVAARLGKRSIVLGFSFNSKPSVWLKPFLNRLSPSLRIFSRDAVSQQRFNDFCKAGRADLVADSAFLLKPRPNSAVVEKIAEWGREQRAQGRILCGFNIHPMLIKNASAAQIDQLVASSAAAISQVLAKRPVSFVFISHDYRGPGIGDCEILSGIAEKLALLGAGRIMTFREHLHAAELKALAGLMDLIITGRMHLSIAALGQGTPVAAITYQGKFHGLFQHFGLDEQLLISPDEIQNDVAFAAWMMNALDQHQPLADQVRSRLPQVHQLAEKNLAPLAESFSACPAAA</sequence>
<dbReference type="EMBL" id="CP002738">
    <property type="protein sequence ID" value="AEG00269.1"/>
    <property type="molecule type" value="Genomic_DNA"/>
</dbReference>
<dbReference type="RefSeq" id="WP_013818520.1">
    <property type="nucleotide sequence ID" value="NC_015572.1"/>
</dbReference>